<accession>A0A6A2X1Q5</accession>
<evidence type="ECO:0000313" key="3">
    <source>
        <dbReference type="Proteomes" id="UP000436088"/>
    </source>
</evidence>
<dbReference type="PANTHER" id="PTHR34207:SF2">
    <property type="entry name" value="PROTEIN BIC1"/>
    <property type="match status" value="1"/>
</dbReference>
<dbReference type="GO" id="GO:0009785">
    <property type="term" value="P:blue light signaling pathway"/>
    <property type="evidence" value="ECO:0007669"/>
    <property type="project" value="InterPro"/>
</dbReference>
<dbReference type="EMBL" id="VEPZ02001553">
    <property type="protein sequence ID" value="KAE8668428.1"/>
    <property type="molecule type" value="Genomic_DNA"/>
</dbReference>
<feature type="region of interest" description="Disordered" evidence="1">
    <location>
        <begin position="1"/>
        <end position="77"/>
    </location>
</feature>
<evidence type="ECO:0000256" key="1">
    <source>
        <dbReference type="SAM" id="MobiDB-lite"/>
    </source>
</evidence>
<reference evidence="2" key="1">
    <citation type="submission" date="2019-09" db="EMBL/GenBank/DDBJ databases">
        <title>Draft genome information of white flower Hibiscus syriacus.</title>
        <authorList>
            <person name="Kim Y.-M."/>
        </authorList>
    </citation>
    <scope>NUCLEOTIDE SEQUENCE [LARGE SCALE GENOMIC DNA]</scope>
    <source>
        <strain evidence="2">YM2019G1</strain>
    </source>
</reference>
<dbReference type="PANTHER" id="PTHR34207">
    <property type="entry name" value="PROTEIN BIC1"/>
    <property type="match status" value="1"/>
</dbReference>
<dbReference type="AlphaFoldDB" id="A0A6A2X1Q5"/>
<dbReference type="CDD" id="cd22645">
    <property type="entry name" value="BIC1_CID"/>
    <property type="match status" value="1"/>
</dbReference>
<dbReference type="Proteomes" id="UP000436088">
    <property type="component" value="Unassembled WGS sequence"/>
</dbReference>
<sequence length="147" mass="16669">MNVLDPKNMENTTHLHHRSPPQPPEQPTKTPHPNDEENSGMETRECNESSLRGRGGAEEESMTDPEVFLTGEDDNGREKLKRHRIEVAGRVWIPEIWGQEELLKDWIHCSGFDDSLVPRGIMSARTALVEEGRRANINGGFRIENSC</sequence>
<name>A0A6A2X1Q5_HIBSY</name>
<gene>
    <name evidence="2" type="ORF">F3Y22_tig00112339pilonHSYRG00107</name>
</gene>
<comment type="caution">
    <text evidence="2">The sequence shown here is derived from an EMBL/GenBank/DDBJ whole genome shotgun (WGS) entry which is preliminary data.</text>
</comment>
<keyword evidence="3" id="KW-1185">Reference proteome</keyword>
<dbReference type="InterPro" id="IPR040374">
    <property type="entry name" value="BIC"/>
</dbReference>
<protein>
    <submittedName>
        <fullName evidence="2">WD-repeat protein</fullName>
    </submittedName>
</protein>
<proteinExistence type="predicted"/>
<evidence type="ECO:0000313" key="2">
    <source>
        <dbReference type="EMBL" id="KAE8668428.1"/>
    </source>
</evidence>
<organism evidence="2 3">
    <name type="scientific">Hibiscus syriacus</name>
    <name type="common">Rose of Sharon</name>
    <dbReference type="NCBI Taxonomy" id="106335"/>
    <lineage>
        <taxon>Eukaryota</taxon>
        <taxon>Viridiplantae</taxon>
        <taxon>Streptophyta</taxon>
        <taxon>Embryophyta</taxon>
        <taxon>Tracheophyta</taxon>
        <taxon>Spermatophyta</taxon>
        <taxon>Magnoliopsida</taxon>
        <taxon>eudicotyledons</taxon>
        <taxon>Gunneridae</taxon>
        <taxon>Pentapetalae</taxon>
        <taxon>rosids</taxon>
        <taxon>malvids</taxon>
        <taxon>Malvales</taxon>
        <taxon>Malvaceae</taxon>
        <taxon>Malvoideae</taxon>
        <taxon>Hibiscus</taxon>
    </lineage>
</organism>